<feature type="compositionally biased region" description="Low complexity" evidence="1">
    <location>
        <begin position="611"/>
        <end position="652"/>
    </location>
</feature>
<feature type="compositionally biased region" description="Polar residues" evidence="1">
    <location>
        <begin position="503"/>
        <end position="517"/>
    </location>
</feature>
<feature type="region of interest" description="Disordered" evidence="1">
    <location>
        <begin position="503"/>
        <end position="522"/>
    </location>
</feature>
<dbReference type="VEuPathDB" id="FungiDB:PV07_06867"/>
<dbReference type="GO" id="GO:0005634">
    <property type="term" value="C:nucleus"/>
    <property type="evidence" value="ECO:0007669"/>
    <property type="project" value="TreeGrafter"/>
</dbReference>
<dbReference type="GO" id="GO:0016538">
    <property type="term" value="F:cyclin-dependent protein serine/threonine kinase regulator activity"/>
    <property type="evidence" value="ECO:0007669"/>
    <property type="project" value="TreeGrafter"/>
</dbReference>
<dbReference type="GO" id="GO:0000307">
    <property type="term" value="C:cyclin-dependent protein kinase holoenzyme complex"/>
    <property type="evidence" value="ECO:0007669"/>
    <property type="project" value="TreeGrafter"/>
</dbReference>
<dbReference type="PANTHER" id="PTHR15615:SF36">
    <property type="entry name" value="PHO85 CYCLIN-5"/>
    <property type="match status" value="1"/>
</dbReference>
<feature type="region of interest" description="Disordered" evidence="1">
    <location>
        <begin position="680"/>
        <end position="712"/>
    </location>
</feature>
<feature type="compositionally biased region" description="Low complexity" evidence="1">
    <location>
        <begin position="74"/>
        <end position="94"/>
    </location>
</feature>
<dbReference type="AlphaFoldDB" id="A0A0D1ZGQ9"/>
<sequence length="852" mass="94030">MGFKEVAAFSNSHPPQNVQDSVERWLSPVSRAEPGRFYNFRQSQERWAFNSYNVNPDLDQTSIASIDDDVSVSDSAHESYSSESSSQTSWTSTTDPGDIFLDEDGREPLPSLKKVLSHTALEPQEQLLKGIQTKDHAASGSTCPLGYAYRSLKARVSTHLQQPSQTCLRLRGGEASSDPDAQHWNARRTACSFRRQCPPKLKRDTDVTEQFVSLLIVFAKRLITAIWPLSDRPPMMSDCFNGAGVLRLDTFIKETLRRSKTSYSTLQVALYYLILLKSRMPQGPSKTSCRGEPFERSQCRAMQCGRRMFLSALMLASKYLQDRNYSARAWSKISGLRSSEINENEREYLAQINYDLHVPKEAFDNWSKIVLILSKLSSEGSPCRPDAFNANFGPPGGHSNTSLAAMISQVGLDENVDDHVFSEAWWTALLRKLEPSIVKDTAHVDEFLRANLPNDKMDVVASLAHLSKQVTRRPDNAGVGPDAVTHGYDLNFSEALKTRASESTKAQPISTSQTPVQMSPAKGLALPSRPHLGNLPTPQTTPRIPDQYTWERNCGRPSLRCSASVDALRSMRRQCLMNANLERCPPPRPQSLVLPSVKCLLRPAETIQELPSRSTTPVASSPASISSDSTTVTSRSRSSSISSSSSWSSWAPSIPPLRRSVWSGVSSPLSRVCSLSDRQSKPVSVDCQMTGAPSHQGYSEESQSQQSNNIPTSSEVAAIHGLMSLSALTESPSQSVTPTPRRFAGKVDSAVHQSHNHPRGQKRTLSKIDSELHAQVRSILSQSQTQMEVVEDSLPLYSCITPTQLQHPTKLLTESRRAVSNATGTKRHCSMQHSSSTPDLSLRFLTEGITAS</sequence>
<feature type="region of interest" description="Disordered" evidence="1">
    <location>
        <begin position="609"/>
        <end position="653"/>
    </location>
</feature>
<dbReference type="CDD" id="cd20557">
    <property type="entry name" value="CYCLIN_ScPCL1-like"/>
    <property type="match status" value="1"/>
</dbReference>
<evidence type="ECO:0000313" key="2">
    <source>
        <dbReference type="EMBL" id="KIW27091.1"/>
    </source>
</evidence>
<protein>
    <recommendedName>
        <fullName evidence="4">Cyclin N-terminal domain-containing protein</fullName>
    </recommendedName>
</protein>
<dbReference type="GO" id="GO:0019901">
    <property type="term" value="F:protein kinase binding"/>
    <property type="evidence" value="ECO:0007669"/>
    <property type="project" value="InterPro"/>
</dbReference>
<feature type="compositionally biased region" description="Polar residues" evidence="1">
    <location>
        <begin position="9"/>
        <end position="20"/>
    </location>
</feature>
<feature type="region of interest" description="Disordered" evidence="1">
    <location>
        <begin position="74"/>
        <end position="106"/>
    </location>
</feature>
<name>A0A0D1ZGQ9_9EURO</name>
<dbReference type="InterPro" id="IPR013922">
    <property type="entry name" value="Cyclin_PHO80-like"/>
</dbReference>
<keyword evidence="3" id="KW-1185">Reference proteome</keyword>
<dbReference type="Gene3D" id="1.10.472.10">
    <property type="entry name" value="Cyclin-like"/>
    <property type="match status" value="1"/>
</dbReference>
<dbReference type="GeneID" id="27346061"/>
<dbReference type="OrthoDB" id="286814at2759"/>
<evidence type="ECO:0000313" key="3">
    <source>
        <dbReference type="Proteomes" id="UP000054466"/>
    </source>
</evidence>
<accession>A0A0D1ZGQ9</accession>
<dbReference type="EMBL" id="KN847043">
    <property type="protein sequence ID" value="KIW27091.1"/>
    <property type="molecule type" value="Genomic_DNA"/>
</dbReference>
<gene>
    <name evidence="2" type="ORF">PV07_06867</name>
</gene>
<dbReference type="RefSeq" id="XP_016247307.1">
    <property type="nucleotide sequence ID" value="XM_016393888.1"/>
</dbReference>
<reference evidence="2 3" key="1">
    <citation type="submission" date="2015-01" db="EMBL/GenBank/DDBJ databases">
        <title>The Genome Sequence of Cladophialophora immunda CBS83496.</title>
        <authorList>
            <consortium name="The Broad Institute Genomics Platform"/>
            <person name="Cuomo C."/>
            <person name="de Hoog S."/>
            <person name="Gorbushina A."/>
            <person name="Stielow B."/>
            <person name="Teixiera M."/>
            <person name="Abouelleil A."/>
            <person name="Chapman S.B."/>
            <person name="Priest M."/>
            <person name="Young S.K."/>
            <person name="Wortman J."/>
            <person name="Nusbaum C."/>
            <person name="Birren B."/>
        </authorList>
    </citation>
    <scope>NUCLEOTIDE SEQUENCE [LARGE SCALE GENOMIC DNA]</scope>
    <source>
        <strain evidence="2 3">CBS 83496</strain>
    </source>
</reference>
<feature type="region of interest" description="Disordered" evidence="1">
    <location>
        <begin position="1"/>
        <end position="22"/>
    </location>
</feature>
<feature type="compositionally biased region" description="Polar residues" evidence="1">
    <location>
        <begin position="729"/>
        <end position="738"/>
    </location>
</feature>
<dbReference type="STRING" id="569365.A0A0D1ZGQ9"/>
<proteinExistence type="predicted"/>
<feature type="region of interest" description="Disordered" evidence="1">
    <location>
        <begin position="729"/>
        <end position="762"/>
    </location>
</feature>
<organism evidence="2 3">
    <name type="scientific">Cladophialophora immunda</name>
    <dbReference type="NCBI Taxonomy" id="569365"/>
    <lineage>
        <taxon>Eukaryota</taxon>
        <taxon>Fungi</taxon>
        <taxon>Dikarya</taxon>
        <taxon>Ascomycota</taxon>
        <taxon>Pezizomycotina</taxon>
        <taxon>Eurotiomycetes</taxon>
        <taxon>Chaetothyriomycetidae</taxon>
        <taxon>Chaetothyriales</taxon>
        <taxon>Herpotrichiellaceae</taxon>
        <taxon>Cladophialophora</taxon>
    </lineage>
</organism>
<dbReference type="PANTHER" id="PTHR15615">
    <property type="match status" value="1"/>
</dbReference>
<evidence type="ECO:0008006" key="4">
    <source>
        <dbReference type="Google" id="ProtNLM"/>
    </source>
</evidence>
<dbReference type="Pfam" id="PF08613">
    <property type="entry name" value="Cyclin"/>
    <property type="match status" value="1"/>
</dbReference>
<dbReference type="Proteomes" id="UP000054466">
    <property type="component" value="Unassembled WGS sequence"/>
</dbReference>
<feature type="region of interest" description="Disordered" evidence="1">
    <location>
        <begin position="527"/>
        <end position="549"/>
    </location>
</feature>
<dbReference type="HOGENOM" id="CLU_017197_0_0_1"/>
<evidence type="ECO:0000256" key="1">
    <source>
        <dbReference type="SAM" id="MobiDB-lite"/>
    </source>
</evidence>